<dbReference type="OrthoDB" id="10267824at2759"/>
<dbReference type="NCBIfam" id="NF007180">
    <property type="entry name" value="PRK09612.1"/>
    <property type="match status" value="1"/>
</dbReference>
<dbReference type="GO" id="GO:0003735">
    <property type="term" value="F:structural constituent of ribosome"/>
    <property type="evidence" value="ECO:0007669"/>
    <property type="project" value="InterPro"/>
</dbReference>
<dbReference type="Proteomes" id="UP000008743">
    <property type="component" value="Unassembled WGS sequence"/>
</dbReference>
<gene>
    <name evidence="7" type="ORF">CAOG_003866</name>
</gene>
<dbReference type="PANTHER" id="PTHR13691:SF16">
    <property type="entry name" value="LARGE RIBOSOMAL SUBUNIT PROTEIN UL2"/>
    <property type="match status" value="1"/>
</dbReference>
<dbReference type="InterPro" id="IPR012340">
    <property type="entry name" value="NA-bd_OB-fold"/>
</dbReference>
<sequence length="258" mass="28067">MGRPILAQRKGRKGGVFTAHTKHRKGAAQFRTLDFAERHGYIRGLVKEIIHDPGRGAPLARVHFRDPYCFANREETFIAPEGLYTGQFINCGRKAALAIGNVLPIGQLPEGTVICNVEEKTGDRGGLARTSGNYATIMTHNPDENKTRIKLPSGSKKVLSSDCRAMVGLVAGGQRIDKPLLKAGAAYHKFKAKRNNWPNVRGVAMNPVEHPHGGGNHQHIGKPGTVRRDCPPGRKVGLIAARRTGRLRGGAKSKLELD</sequence>
<evidence type="ECO:0000313" key="8">
    <source>
        <dbReference type="Proteomes" id="UP000008743"/>
    </source>
</evidence>
<dbReference type="PROSITE" id="PS00467">
    <property type="entry name" value="RIBOSOMAL_L2"/>
    <property type="match status" value="1"/>
</dbReference>
<dbReference type="Pfam" id="PF03947">
    <property type="entry name" value="Ribosomal_L2_C"/>
    <property type="match status" value="1"/>
</dbReference>
<dbReference type="GO" id="GO:0022625">
    <property type="term" value="C:cytosolic large ribosomal subunit"/>
    <property type="evidence" value="ECO:0007669"/>
    <property type="project" value="TreeGrafter"/>
</dbReference>
<dbReference type="STRING" id="595528.A0A0D2UD59"/>
<evidence type="ECO:0000256" key="4">
    <source>
        <dbReference type="SAM" id="MobiDB-lite"/>
    </source>
</evidence>
<dbReference type="InParanoid" id="A0A0D2UD59"/>
<dbReference type="Gene3D" id="4.10.950.10">
    <property type="entry name" value="Ribosomal protein L2, domain 3"/>
    <property type="match status" value="1"/>
</dbReference>
<feature type="region of interest" description="Disordered" evidence="4">
    <location>
        <begin position="208"/>
        <end position="230"/>
    </location>
</feature>
<dbReference type="GO" id="GO:0003723">
    <property type="term" value="F:RNA binding"/>
    <property type="evidence" value="ECO:0007669"/>
    <property type="project" value="InterPro"/>
</dbReference>
<comment type="similarity">
    <text evidence="1">Belongs to the universal ribosomal protein uL2 family.</text>
</comment>
<dbReference type="FunFam" id="4.10.950.10:FF:000002">
    <property type="entry name" value="60S ribosomal protein L2"/>
    <property type="match status" value="1"/>
</dbReference>
<dbReference type="SMART" id="SM01382">
    <property type="entry name" value="Ribosomal_L2_C"/>
    <property type="match status" value="1"/>
</dbReference>
<evidence type="ECO:0000256" key="3">
    <source>
        <dbReference type="ARBA" id="ARBA00023274"/>
    </source>
</evidence>
<dbReference type="Gene3D" id="2.40.50.140">
    <property type="entry name" value="Nucleic acid-binding proteins"/>
    <property type="match status" value="1"/>
</dbReference>
<dbReference type="GO" id="GO:0002181">
    <property type="term" value="P:cytoplasmic translation"/>
    <property type="evidence" value="ECO:0007669"/>
    <property type="project" value="TreeGrafter"/>
</dbReference>
<dbReference type="RefSeq" id="XP_004363594.2">
    <property type="nucleotide sequence ID" value="XM_004363537.2"/>
</dbReference>
<dbReference type="HAMAP" id="MF_01320_A">
    <property type="entry name" value="Ribosomal_uL2_A"/>
    <property type="match status" value="1"/>
</dbReference>
<dbReference type="eggNOG" id="KOG2309">
    <property type="taxonomic scope" value="Eukaryota"/>
</dbReference>
<dbReference type="InterPro" id="IPR002171">
    <property type="entry name" value="Ribosomal_uL2"/>
</dbReference>
<dbReference type="InterPro" id="IPR014726">
    <property type="entry name" value="Ribosomal_uL2_dom3"/>
</dbReference>
<evidence type="ECO:0000256" key="2">
    <source>
        <dbReference type="ARBA" id="ARBA00022980"/>
    </source>
</evidence>
<accession>A0A0D2UD59</accession>
<name>A0A0D2UD59_CAPO3</name>
<dbReference type="FunFam" id="2.30.30.30:FF:000006">
    <property type="entry name" value="60S ribosomal protein L8"/>
    <property type="match status" value="1"/>
</dbReference>
<protein>
    <submittedName>
        <fullName evidence="7">60S ribosomal protein L8</fullName>
    </submittedName>
</protein>
<dbReference type="Gene3D" id="2.30.30.30">
    <property type="match status" value="1"/>
</dbReference>
<dbReference type="FunCoup" id="A0A0D2UD59">
    <property type="interactions" value="352"/>
</dbReference>
<dbReference type="PIRSF" id="PIRSF002158">
    <property type="entry name" value="Ribosomal_L2"/>
    <property type="match status" value="1"/>
</dbReference>
<feature type="domain" description="Large ribosomal subunit protein uL2 C-terminal" evidence="5">
    <location>
        <begin position="97"/>
        <end position="232"/>
    </location>
</feature>
<evidence type="ECO:0000259" key="5">
    <source>
        <dbReference type="SMART" id="SM01382"/>
    </source>
</evidence>
<dbReference type="InterPro" id="IPR023672">
    <property type="entry name" value="Ribosomal_uL2_arc_euk"/>
</dbReference>
<dbReference type="SUPFAM" id="SSF50249">
    <property type="entry name" value="Nucleic acid-binding proteins"/>
    <property type="match status" value="1"/>
</dbReference>
<keyword evidence="3" id="KW-0687">Ribonucleoprotein</keyword>
<dbReference type="AlphaFoldDB" id="A0A0D2UD59"/>
<dbReference type="SMART" id="SM01383">
    <property type="entry name" value="Ribosomal_L2"/>
    <property type="match status" value="1"/>
</dbReference>
<dbReference type="InterPro" id="IPR008991">
    <property type="entry name" value="Translation_prot_SH3-like_sf"/>
</dbReference>
<dbReference type="InterPro" id="IPR022669">
    <property type="entry name" value="Ribosomal_uL2_C"/>
</dbReference>
<dbReference type="InterPro" id="IPR014722">
    <property type="entry name" value="Rib_uL2_dom2"/>
</dbReference>
<proteinExistence type="inferred from homology"/>
<evidence type="ECO:0000313" key="7">
    <source>
        <dbReference type="EMBL" id="KJE93001.1"/>
    </source>
</evidence>
<dbReference type="PhylomeDB" id="A0A0D2UD59"/>
<dbReference type="Pfam" id="PF00181">
    <property type="entry name" value="Ribosomal_L2_N"/>
    <property type="match status" value="1"/>
</dbReference>
<evidence type="ECO:0000259" key="6">
    <source>
        <dbReference type="SMART" id="SM01383"/>
    </source>
</evidence>
<keyword evidence="8" id="KW-1185">Reference proteome</keyword>
<dbReference type="PANTHER" id="PTHR13691">
    <property type="entry name" value="RIBOSOMAL PROTEIN L2"/>
    <property type="match status" value="1"/>
</dbReference>
<dbReference type="EMBL" id="KE346364">
    <property type="protein sequence ID" value="KJE93001.1"/>
    <property type="molecule type" value="Genomic_DNA"/>
</dbReference>
<feature type="domain" description="Large ribosomal subunit protein uL2 RNA-binding" evidence="6">
    <location>
        <begin position="11"/>
        <end position="91"/>
    </location>
</feature>
<dbReference type="FunFam" id="2.40.50.140:FF:000020">
    <property type="entry name" value="60S ribosomal protein L2"/>
    <property type="match status" value="1"/>
</dbReference>
<organism evidence="7 8">
    <name type="scientific">Capsaspora owczarzaki (strain ATCC 30864)</name>
    <dbReference type="NCBI Taxonomy" id="595528"/>
    <lineage>
        <taxon>Eukaryota</taxon>
        <taxon>Filasterea</taxon>
        <taxon>Capsaspora</taxon>
    </lineage>
</organism>
<keyword evidence="2 7" id="KW-0689">Ribosomal protein</keyword>
<dbReference type="InterPro" id="IPR022666">
    <property type="entry name" value="Ribosomal_uL2_RNA-bd_dom"/>
</dbReference>
<reference evidence="8" key="1">
    <citation type="submission" date="2011-02" db="EMBL/GenBank/DDBJ databases">
        <title>The Genome Sequence of Capsaspora owczarzaki ATCC 30864.</title>
        <authorList>
            <person name="Russ C."/>
            <person name="Cuomo C."/>
            <person name="Burger G."/>
            <person name="Gray M.W."/>
            <person name="Holland P.W.H."/>
            <person name="King N."/>
            <person name="Lang F.B.F."/>
            <person name="Roger A.J."/>
            <person name="Ruiz-Trillo I."/>
            <person name="Young S.K."/>
            <person name="Zeng Q."/>
            <person name="Gargeya S."/>
            <person name="Alvarado L."/>
            <person name="Berlin A."/>
            <person name="Chapman S.B."/>
            <person name="Chen Z."/>
            <person name="Freedman E."/>
            <person name="Gellesch M."/>
            <person name="Goldberg J."/>
            <person name="Griggs A."/>
            <person name="Gujja S."/>
            <person name="Heilman E."/>
            <person name="Heiman D."/>
            <person name="Howarth C."/>
            <person name="Mehta T."/>
            <person name="Neiman D."/>
            <person name="Pearson M."/>
            <person name="Roberts A."/>
            <person name="Saif S."/>
            <person name="Shea T."/>
            <person name="Shenoy N."/>
            <person name="Sisk P."/>
            <person name="Stolte C."/>
            <person name="Sykes S."/>
            <person name="White J."/>
            <person name="Yandava C."/>
            <person name="Haas B."/>
            <person name="Nusbaum C."/>
            <person name="Birren B."/>
        </authorList>
    </citation>
    <scope>NUCLEOTIDE SEQUENCE</scope>
    <source>
        <strain evidence="8">ATCC 30864</strain>
    </source>
</reference>
<dbReference type="SUPFAM" id="SSF50104">
    <property type="entry name" value="Translation proteins SH3-like domain"/>
    <property type="match status" value="1"/>
</dbReference>
<dbReference type="InterPro" id="IPR022671">
    <property type="entry name" value="Ribosomal_uL2_CS"/>
</dbReference>
<evidence type="ECO:0000256" key="1">
    <source>
        <dbReference type="ARBA" id="ARBA00005636"/>
    </source>
</evidence>